<dbReference type="InterPro" id="IPR029479">
    <property type="entry name" value="Nitroreductase"/>
</dbReference>
<dbReference type="EMBL" id="LSBA01000004">
    <property type="protein sequence ID" value="KXZ22764.1"/>
    <property type="molecule type" value="Genomic_DNA"/>
</dbReference>
<organism evidence="10 11">
    <name type="scientific">Bacillus nakamurai</name>
    <dbReference type="NCBI Taxonomy" id="1793963"/>
    <lineage>
        <taxon>Bacteria</taxon>
        <taxon>Bacillati</taxon>
        <taxon>Bacillota</taxon>
        <taxon>Bacilli</taxon>
        <taxon>Bacillales</taxon>
        <taxon>Bacillaceae</taxon>
        <taxon>Bacillus</taxon>
    </lineage>
</organism>
<evidence type="ECO:0000256" key="2">
    <source>
        <dbReference type="ARBA" id="ARBA00022630"/>
    </source>
</evidence>
<dbReference type="RefSeq" id="WP_061520354.1">
    <property type="nucleotide sequence ID" value="NZ_JARLZY010000002.1"/>
</dbReference>
<evidence type="ECO:0000256" key="4">
    <source>
        <dbReference type="ARBA" id="ARBA00022857"/>
    </source>
</evidence>
<dbReference type="Pfam" id="PF00881">
    <property type="entry name" value="Nitroreductase"/>
    <property type="match status" value="1"/>
</dbReference>
<evidence type="ECO:0000256" key="1">
    <source>
        <dbReference type="ARBA" id="ARBA00007118"/>
    </source>
</evidence>
<dbReference type="CDD" id="cd02135">
    <property type="entry name" value="YdjA-like"/>
    <property type="match status" value="1"/>
</dbReference>
<dbReference type="PANTHER" id="PTHR43821">
    <property type="entry name" value="NAD(P)H NITROREDUCTASE YDJA-RELATED"/>
    <property type="match status" value="1"/>
</dbReference>
<dbReference type="InterPro" id="IPR052530">
    <property type="entry name" value="NAD(P)H_nitroreductase"/>
</dbReference>
<sequence length="194" mass="22345">MPKTEQLHQNSSLKNTIRNRRSIRSFKPETVSADVILDLLETAVYAPNHRLTEPWRFIYVASEAGKEKLANSYVSFFRKIKDDFNEEKEQNMRKTLGAVPGFLLVVLKEDENEFTRNDDFAAVSGMIQNLQLLAYENGIGMVWKSGRILYDKQVHQDFGLEDNERFAAIIQTGYPDEQPKAKERTPAGRLFTEL</sequence>
<dbReference type="GO" id="GO:0016491">
    <property type="term" value="F:oxidoreductase activity"/>
    <property type="evidence" value="ECO:0007669"/>
    <property type="project" value="UniProtKB-UniRule"/>
</dbReference>
<comment type="cofactor">
    <cofactor evidence="8">
        <name>FMN</name>
        <dbReference type="ChEBI" id="CHEBI:58210"/>
    </cofactor>
    <text evidence="8">Binds 1 FMN per subunit.</text>
</comment>
<evidence type="ECO:0000313" key="10">
    <source>
        <dbReference type="EMBL" id="KXZ22764.1"/>
    </source>
</evidence>
<keyword evidence="4 7" id="KW-0521">NADP</keyword>
<keyword evidence="3 7" id="KW-0288">FMN</keyword>
<dbReference type="Gene3D" id="3.40.109.10">
    <property type="entry name" value="NADH Oxidase"/>
    <property type="match status" value="1"/>
</dbReference>
<evidence type="ECO:0000259" key="9">
    <source>
        <dbReference type="Pfam" id="PF00881"/>
    </source>
</evidence>
<feature type="domain" description="Nitroreductase" evidence="9">
    <location>
        <begin position="17"/>
        <end position="174"/>
    </location>
</feature>
<dbReference type="PIRSF" id="PIRSF000232">
    <property type="entry name" value="YdjA"/>
    <property type="match status" value="1"/>
</dbReference>
<keyword evidence="6 7" id="KW-0520">NAD</keyword>
<feature type="binding site" description="in other chain" evidence="8">
    <location>
        <begin position="20"/>
        <end position="22"/>
    </location>
    <ligand>
        <name>FMN</name>
        <dbReference type="ChEBI" id="CHEBI:58210"/>
        <note>ligand shared between dimeric partners</note>
    </ligand>
</feature>
<dbReference type="InterPro" id="IPR000415">
    <property type="entry name" value="Nitroreductase-like"/>
</dbReference>
<feature type="binding site" evidence="8">
    <location>
        <position position="49"/>
    </location>
    <ligand>
        <name>FMN</name>
        <dbReference type="ChEBI" id="CHEBI:58210"/>
        <note>ligand shared between dimeric partners</note>
    </ligand>
</feature>
<reference evidence="11" key="1">
    <citation type="submission" date="2016-02" db="EMBL/GenBank/DDBJ databases">
        <authorList>
            <person name="Dunlap C."/>
        </authorList>
    </citation>
    <scope>NUCLEOTIDE SEQUENCE [LARGE SCALE GENOMIC DNA]</scope>
    <source>
        <strain evidence="11">NRRL B-41092</strain>
    </source>
</reference>
<feature type="binding site" description="in other chain" evidence="8">
    <location>
        <begin position="143"/>
        <end position="145"/>
    </location>
    <ligand>
        <name>FMN</name>
        <dbReference type="ChEBI" id="CHEBI:58210"/>
        <note>ligand shared between dimeric partners</note>
    </ligand>
</feature>
<evidence type="ECO:0000256" key="3">
    <source>
        <dbReference type="ARBA" id="ARBA00022643"/>
    </source>
</evidence>
<gene>
    <name evidence="10" type="ORF">AXI58_08350</name>
</gene>
<evidence type="ECO:0000256" key="8">
    <source>
        <dbReference type="PIRSR" id="PIRSR000232-1"/>
    </source>
</evidence>
<dbReference type="SUPFAM" id="SSF55469">
    <property type="entry name" value="FMN-dependent nitroreductase-like"/>
    <property type="match status" value="1"/>
</dbReference>
<dbReference type="STRING" id="1793963.AXI58_08350"/>
<keyword evidence="11" id="KW-1185">Reference proteome</keyword>
<evidence type="ECO:0000256" key="7">
    <source>
        <dbReference type="PIRNR" id="PIRNR000232"/>
    </source>
</evidence>
<keyword evidence="5 7" id="KW-0560">Oxidoreductase</keyword>
<dbReference type="Proteomes" id="UP000075430">
    <property type="component" value="Unassembled WGS sequence"/>
</dbReference>
<dbReference type="EC" id="1.-.-.-" evidence="7"/>
<comment type="similarity">
    <text evidence="1 7">Belongs to the nitroreductase family.</text>
</comment>
<dbReference type="InterPro" id="IPR026021">
    <property type="entry name" value="YdjA-like"/>
</dbReference>
<dbReference type="OrthoDB" id="9804207at2"/>
<evidence type="ECO:0000256" key="5">
    <source>
        <dbReference type="ARBA" id="ARBA00023002"/>
    </source>
</evidence>
<proteinExistence type="inferred from homology"/>
<accession>A0A150FBQ4</accession>
<keyword evidence="2 7" id="KW-0285">Flavoprotein</keyword>
<protein>
    <recommendedName>
        <fullName evidence="7">Putative NAD(P)H nitroreductase</fullName>
        <ecNumber evidence="7">1.-.-.-</ecNumber>
    </recommendedName>
</protein>
<evidence type="ECO:0000313" key="11">
    <source>
        <dbReference type="Proteomes" id="UP000075430"/>
    </source>
</evidence>
<name>A0A150FBQ4_9BACI</name>
<dbReference type="PANTHER" id="PTHR43821:SF1">
    <property type="entry name" value="NAD(P)H NITROREDUCTASE YDJA-RELATED"/>
    <property type="match status" value="1"/>
</dbReference>
<comment type="caution">
    <text evidence="10">The sequence shown here is derived from an EMBL/GenBank/DDBJ whole genome shotgun (WGS) entry which is preliminary data.</text>
</comment>
<dbReference type="AlphaFoldDB" id="A0A150FBQ4"/>
<evidence type="ECO:0000256" key="6">
    <source>
        <dbReference type="ARBA" id="ARBA00023027"/>
    </source>
</evidence>